<evidence type="ECO:0000313" key="2">
    <source>
        <dbReference type="Proteomes" id="UP000199079"/>
    </source>
</evidence>
<accession>A0A1H3N9Q0</accession>
<evidence type="ECO:0008006" key="3">
    <source>
        <dbReference type="Google" id="ProtNLM"/>
    </source>
</evidence>
<keyword evidence="2" id="KW-1185">Reference proteome</keyword>
<reference evidence="2" key="1">
    <citation type="submission" date="2016-10" db="EMBL/GenBank/DDBJ databases">
        <authorList>
            <person name="Varghese N."/>
            <person name="Submissions S."/>
        </authorList>
    </citation>
    <scope>NUCLEOTIDE SEQUENCE [LARGE SCALE GENOMIC DNA]</scope>
    <source>
        <strain evidence="2">DC30,IBRC 10041,KCTC 4046</strain>
    </source>
</reference>
<dbReference type="EMBL" id="FNPC01000012">
    <property type="protein sequence ID" value="SDY85667.1"/>
    <property type="molecule type" value="Genomic_DNA"/>
</dbReference>
<sequence length="128" mass="14349">MTAQIVPEEDWSYGEVLGICEHTGFGDTRAVVEVRDRENDADLAQTLIHEYAHALLHSDVDDEIDRPKREVEAEAVAYIVGRYCGIDTSGSSLYLAAWISDDTEVIRDRLSRISDTAEEIISVFEEDS</sequence>
<evidence type="ECO:0000313" key="1">
    <source>
        <dbReference type="EMBL" id="SDY85667.1"/>
    </source>
</evidence>
<organism evidence="1 2">
    <name type="scientific">Halopenitus persicus</name>
    <dbReference type="NCBI Taxonomy" id="1048396"/>
    <lineage>
        <taxon>Archaea</taxon>
        <taxon>Methanobacteriati</taxon>
        <taxon>Methanobacteriota</taxon>
        <taxon>Stenosarchaea group</taxon>
        <taxon>Halobacteria</taxon>
        <taxon>Halobacteriales</taxon>
        <taxon>Haloferacaceae</taxon>
        <taxon>Halopenitus</taxon>
    </lineage>
</organism>
<name>A0A1H3N9Q0_9EURY</name>
<gene>
    <name evidence="1" type="ORF">SAMN05216564_11216</name>
</gene>
<protein>
    <recommendedName>
        <fullName evidence="3">IrrE N-terminal-like domain-containing protein</fullName>
    </recommendedName>
</protein>
<proteinExistence type="predicted"/>
<dbReference type="AlphaFoldDB" id="A0A1H3N9Q0"/>
<dbReference type="Proteomes" id="UP000199079">
    <property type="component" value="Unassembled WGS sequence"/>
</dbReference>